<comment type="caution">
    <text evidence="2">The sequence shown here is derived from an EMBL/GenBank/DDBJ whole genome shotgun (WGS) entry which is preliminary data.</text>
</comment>
<evidence type="ECO:0000313" key="3">
    <source>
        <dbReference type="Proteomes" id="UP000271256"/>
    </source>
</evidence>
<accession>A0A494WXV2</accession>
<organism evidence="2 3">
    <name type="scientific">Desulfofundulus salinus</name>
    <dbReference type="NCBI Taxonomy" id="2419843"/>
    <lineage>
        <taxon>Bacteria</taxon>
        <taxon>Bacillati</taxon>
        <taxon>Bacillota</taxon>
        <taxon>Clostridia</taxon>
        <taxon>Eubacteriales</taxon>
        <taxon>Peptococcaceae</taxon>
        <taxon>Desulfofundulus</taxon>
    </lineage>
</organism>
<feature type="transmembrane region" description="Helical" evidence="1">
    <location>
        <begin position="6"/>
        <end position="26"/>
    </location>
</feature>
<dbReference type="RefSeq" id="WP_121450179.1">
    <property type="nucleotide sequence ID" value="NZ_RBWE01000001.1"/>
</dbReference>
<feature type="transmembrane region" description="Helical" evidence="1">
    <location>
        <begin position="87"/>
        <end position="108"/>
    </location>
</feature>
<dbReference type="EMBL" id="RBWE01000001">
    <property type="protein sequence ID" value="RKO65707.1"/>
    <property type="molecule type" value="Genomic_DNA"/>
</dbReference>
<keyword evidence="3" id="KW-1185">Reference proteome</keyword>
<gene>
    <name evidence="2" type="ORF">D7024_01130</name>
</gene>
<name>A0A494WXV2_9FIRM</name>
<keyword evidence="1" id="KW-1133">Transmembrane helix</keyword>
<dbReference type="OrthoDB" id="1727345at2"/>
<reference evidence="2 3" key="1">
    <citation type="submission" date="2018-10" db="EMBL/GenBank/DDBJ databases">
        <authorList>
            <person name="Grouzdev D.S."/>
            <person name="Krutkina M.S."/>
            <person name="Tourova T.P."/>
            <person name="Nazina T.N."/>
        </authorList>
    </citation>
    <scope>NUCLEOTIDE SEQUENCE [LARGE SCALE GENOMIC DNA]</scope>
    <source>
        <strain evidence="2 3">435</strain>
    </source>
</reference>
<evidence type="ECO:0000313" key="2">
    <source>
        <dbReference type="EMBL" id="RKO65707.1"/>
    </source>
</evidence>
<dbReference type="AlphaFoldDB" id="A0A494WXV2"/>
<evidence type="ECO:0000256" key="1">
    <source>
        <dbReference type="SAM" id="Phobius"/>
    </source>
</evidence>
<dbReference type="Proteomes" id="UP000271256">
    <property type="component" value="Unassembled WGS sequence"/>
</dbReference>
<sequence>MAGLTLAVLLFLLMVYVPGNVALGIAGRRRAERSMSDALIIGSGVFVIVFGTMGALQITGRSGIFERFVNTIMAASGVVQAKPSPEAMLIMFSFEYMVAFILGLIELFRVSGRPWDQRGAVIKVKPGDSLLETLIAYRKAGLRPNVVIHLKEGHKVEGECLRYNWNGKTAFLIGDADNPEKQIWVGLDEVIKIEFVNLDFLEIVERDKEKSLELLQKIEAHRKVFNWISPGYGDEVYEGKIKAIKNTLSLNDSTVPGAVEPRKTINSKGA</sequence>
<protein>
    <submittedName>
        <fullName evidence="2">Uncharacterized protein</fullName>
    </submittedName>
</protein>
<keyword evidence="1" id="KW-0472">Membrane</keyword>
<keyword evidence="1" id="KW-0812">Transmembrane</keyword>
<proteinExistence type="predicted"/>
<feature type="transmembrane region" description="Helical" evidence="1">
    <location>
        <begin position="38"/>
        <end position="58"/>
    </location>
</feature>